<dbReference type="HOGENOM" id="CLU_286717_0_0_1"/>
<feature type="compositionally biased region" description="Polar residues" evidence="1">
    <location>
        <begin position="844"/>
        <end position="854"/>
    </location>
</feature>
<feature type="compositionally biased region" description="Basic and acidic residues" evidence="1">
    <location>
        <begin position="650"/>
        <end position="681"/>
    </location>
</feature>
<dbReference type="FunCoup" id="A8XBZ3">
    <property type="interactions" value="164"/>
</dbReference>
<dbReference type="eggNOG" id="ENOG502QUNU">
    <property type="taxonomic scope" value="Eukaryota"/>
</dbReference>
<protein>
    <submittedName>
        <fullName evidence="2">Protein CBR-IST-1</fullName>
    </submittedName>
</protein>
<dbReference type="PANTHER" id="PTHR48232">
    <property type="entry name" value="INSULIN RECEPTOR SUBSTRATE HOMOLOG"/>
    <property type="match status" value="1"/>
</dbReference>
<feature type="region of interest" description="Disordered" evidence="1">
    <location>
        <begin position="1"/>
        <end position="68"/>
    </location>
</feature>
<accession>A8XBZ3</accession>
<feature type="compositionally biased region" description="Basic and acidic residues" evidence="1">
    <location>
        <begin position="1210"/>
        <end position="1222"/>
    </location>
</feature>
<feature type="compositionally biased region" description="Low complexity" evidence="1">
    <location>
        <begin position="898"/>
        <end position="914"/>
    </location>
</feature>
<feature type="region of interest" description="Disordered" evidence="1">
    <location>
        <begin position="890"/>
        <end position="914"/>
    </location>
</feature>
<feature type="region of interest" description="Disordered" evidence="1">
    <location>
        <begin position="775"/>
        <end position="802"/>
    </location>
</feature>
<dbReference type="STRING" id="6238.A8XBZ3"/>
<evidence type="ECO:0000313" key="3">
    <source>
        <dbReference type="Proteomes" id="UP000008549"/>
    </source>
</evidence>
<feature type="compositionally biased region" description="Polar residues" evidence="1">
    <location>
        <begin position="930"/>
        <end position="950"/>
    </location>
</feature>
<dbReference type="InParanoid" id="A8XBZ3"/>
<evidence type="ECO:0000313" key="2">
    <source>
        <dbReference type="EMBL" id="CAP30232.2"/>
    </source>
</evidence>
<feature type="compositionally biased region" description="Low complexity" evidence="1">
    <location>
        <begin position="8"/>
        <end position="24"/>
    </location>
</feature>
<dbReference type="WormBase" id="CBG10979">
    <property type="protein sequence ID" value="CBP43247"/>
    <property type="gene ID" value="WBGene00032200"/>
    <property type="gene designation" value="Cbr-ist-1"/>
</dbReference>
<name>A8XBZ3_CAEBR</name>
<evidence type="ECO:0000256" key="1">
    <source>
        <dbReference type="SAM" id="MobiDB-lite"/>
    </source>
</evidence>
<feature type="region of interest" description="Disordered" evidence="1">
    <location>
        <begin position="708"/>
        <end position="730"/>
    </location>
</feature>
<proteinExistence type="predicted"/>
<dbReference type="EMBL" id="HE601482">
    <property type="protein sequence ID" value="CAP30232.2"/>
    <property type="molecule type" value="Genomic_DNA"/>
</dbReference>
<feature type="compositionally biased region" description="Basic and acidic residues" evidence="1">
    <location>
        <begin position="1092"/>
        <end position="1101"/>
    </location>
</feature>
<evidence type="ECO:0000313" key="4">
    <source>
        <dbReference type="WormBase" id="CBG10979"/>
    </source>
</evidence>
<feature type="compositionally biased region" description="Basic and acidic residues" evidence="1">
    <location>
        <begin position="56"/>
        <end position="68"/>
    </location>
</feature>
<dbReference type="OMA" id="DETICMR"/>
<dbReference type="Gene3D" id="2.30.29.30">
    <property type="entry name" value="Pleckstrin-homology domain (PH domain)/Phosphotyrosine-binding domain (PTB)"/>
    <property type="match status" value="1"/>
</dbReference>
<feature type="region of interest" description="Disordered" evidence="1">
    <location>
        <begin position="646"/>
        <end position="695"/>
    </location>
</feature>
<reference evidence="2 3" key="1">
    <citation type="journal article" date="2003" name="PLoS Biol.">
        <title>The genome sequence of Caenorhabditis briggsae: a platform for comparative genomics.</title>
        <authorList>
            <person name="Stein L.D."/>
            <person name="Bao Z."/>
            <person name="Blasiar D."/>
            <person name="Blumenthal T."/>
            <person name="Brent M.R."/>
            <person name="Chen N."/>
            <person name="Chinwalla A."/>
            <person name="Clarke L."/>
            <person name="Clee C."/>
            <person name="Coghlan A."/>
            <person name="Coulson A."/>
            <person name="D'Eustachio P."/>
            <person name="Fitch D.H."/>
            <person name="Fulton L.A."/>
            <person name="Fulton R.E."/>
            <person name="Griffiths-Jones S."/>
            <person name="Harris T.W."/>
            <person name="Hillier L.W."/>
            <person name="Kamath R."/>
            <person name="Kuwabara P.E."/>
            <person name="Mardis E.R."/>
            <person name="Marra M.A."/>
            <person name="Miner T.L."/>
            <person name="Minx P."/>
            <person name="Mullikin J.C."/>
            <person name="Plumb R.W."/>
            <person name="Rogers J."/>
            <person name="Schein J.E."/>
            <person name="Sohrmann M."/>
            <person name="Spieth J."/>
            <person name="Stajich J.E."/>
            <person name="Wei C."/>
            <person name="Willey D."/>
            <person name="Wilson R.K."/>
            <person name="Durbin R."/>
            <person name="Waterston R.H."/>
        </authorList>
    </citation>
    <scope>NUCLEOTIDE SEQUENCE [LARGE SCALE GENOMIC DNA]</scope>
    <source>
        <strain evidence="2 3">AF16</strain>
    </source>
</reference>
<dbReference type="AlphaFoldDB" id="A8XBZ3"/>
<feature type="region of interest" description="Disordered" evidence="1">
    <location>
        <begin position="160"/>
        <end position="227"/>
    </location>
</feature>
<feature type="compositionally biased region" description="Basic and acidic residues" evidence="1">
    <location>
        <begin position="160"/>
        <end position="180"/>
    </location>
</feature>
<dbReference type="InterPro" id="IPR011993">
    <property type="entry name" value="PH-like_dom_sf"/>
</dbReference>
<sequence length="1258" mass="142384">MTENGICSSPSPSSSASESSTQSEDPPSENNVSLPRKGILKRTQSTDDSTPMRRLRTSESLDSSRRDGTLPRNEMHWLKIELQEVILSERSRYILFYFFGSVKQAIFLKSQIISSHHTSLPINFYRSSLVKTVSFSTTVSELILPARPLPKDMGEYVETDFRAPETRRPDQVIPRQEESPNRASIAVADSDERTRRESRQQGQFEEEDKGKQMKNPEKRRDPNQDKALREALPKLTVEDLPQDEDPDEFGIPNLYKCGNCLVGFAPVKKKKLMFVTLTERCLELYESEKAYRAGKCSKHLVDLAMTFNVHSDHFDAKLKKCLCLMGPDETICMRPEGGILTIEGWRRAIVKAVHEARRRKMDRIPRPEDIFDACYDIRVCMTPKNNDNYLNDIKTQGMTSICTIVKELLGKKRLCLFPNSLAIVDICIEPTAFGLPPAGFPPFRAANMFILERSCVAYYGFKDGYFFIRIGKGSPYRGYEILFQVENNDVCKEIYSRIRVLIERDAEIRKQALARRAEASDTPGMESLSVPSTLLHRTKLSLDSPVITPRDRRLLLGRDCLSFASLEKDDSAPSSPFANYNRPRGSLGNFQLDHLSRFDQQRGSIHSLGNVPIERQRIPTMPNAKPQDAGLREVLFEAYAMKKKNSTQSERGEIVIPDPERKMSDNRSRRPTDGKKEDSARPRLPPLKLDASKPSGEFLLSIQKEKERMEEARRNGYDGKTHNPDGSLRDPNKKAFLDTICPPPAPPELVIAEKVAERSEYTVMGPADWGKVEELSRDDYSDSGDSCYSSRRGTETQRSRPLQPHLACQMPNRAQSFGAKQLTFSNRLPPTVNLPDSERKISAAVQSSTSNQLDLPNDDPRKRAFSLGSRNFFNMIGLNDFRRLVSKRHRTTSPNQTSTSGISLNSSNASPSASSNFLASAEYLEHNRTESIGSSARSSPSKGYSTQRMNSPKEDDLMSIDFSKLGKKRNSITDTRRFPFGGSGPGGSMDYNREKQEREEEEKRDREQKAMDLKRKEMQEARELAAKKAEADKKVEQKKQRKLEKEREREREKELKREKKEEKEKDHDHDKDFRPKADSGIADCTPSSSFSGKKDGKDGEGKVSSYVDPEGLKFLADIKKRKKELENYGTTTSSTSSLSTIVSVEDNKYVIKAQNLFFQNAWFELSLHFRSRKGSTDITQAIAAIDINRRSSVCAELNRKPSVCTAIMEEREGEASESESRGEPSVAPAPVTRKPASTGSPFMSPFRRLKFLSFRKNN</sequence>
<feature type="compositionally biased region" description="Basic and acidic residues" evidence="1">
    <location>
        <begin position="991"/>
        <end position="1077"/>
    </location>
</feature>
<organism evidence="2 3">
    <name type="scientific">Caenorhabditis briggsae</name>
    <dbReference type="NCBI Taxonomy" id="6238"/>
    <lineage>
        <taxon>Eukaryota</taxon>
        <taxon>Metazoa</taxon>
        <taxon>Ecdysozoa</taxon>
        <taxon>Nematoda</taxon>
        <taxon>Chromadorea</taxon>
        <taxon>Rhabditida</taxon>
        <taxon>Rhabditina</taxon>
        <taxon>Rhabditomorpha</taxon>
        <taxon>Rhabditoidea</taxon>
        <taxon>Rhabditidae</taxon>
        <taxon>Peloderinae</taxon>
        <taxon>Caenorhabditis</taxon>
    </lineage>
</organism>
<keyword evidence="3" id="KW-1185">Reference proteome</keyword>
<reference evidence="2 3" key="2">
    <citation type="journal article" date="2011" name="PLoS Genet.">
        <title>Caenorhabditis briggsae recombinant inbred line genotypes reveal inter-strain incompatibility and the evolution of recombination.</title>
        <authorList>
            <person name="Ross J.A."/>
            <person name="Koboldt D.C."/>
            <person name="Staisch J.E."/>
            <person name="Chamberlin H.M."/>
            <person name="Gupta B.P."/>
            <person name="Miller R.D."/>
            <person name="Baird S.E."/>
            <person name="Haag E.S."/>
        </authorList>
    </citation>
    <scope>NUCLEOTIDE SEQUENCE [LARGE SCALE GENOMIC DNA]</scope>
    <source>
        <strain evidence="2 3">AF16</strain>
    </source>
</reference>
<dbReference type="PANTHER" id="PTHR48232:SF1">
    <property type="entry name" value="IRS-TYPE PTB DOMAIN-CONTAINING PROTEIN"/>
    <property type="match status" value="1"/>
</dbReference>
<feature type="compositionally biased region" description="Basic and acidic residues" evidence="1">
    <location>
        <begin position="208"/>
        <end position="227"/>
    </location>
</feature>
<feature type="compositionally biased region" description="Basic and acidic residues" evidence="1">
    <location>
        <begin position="190"/>
        <end position="199"/>
    </location>
</feature>
<gene>
    <name evidence="4" type="primary">ist-1</name>
    <name evidence="2" type="synonym">Cbr-ist-1</name>
    <name evidence="4" type="ORF">CBG10979</name>
    <name evidence="2" type="ORF">CBG_10979</name>
</gene>
<feature type="region of interest" description="Disordered" evidence="1">
    <location>
        <begin position="928"/>
        <end position="1104"/>
    </location>
</feature>
<feature type="region of interest" description="Disordered" evidence="1">
    <location>
        <begin position="842"/>
        <end position="862"/>
    </location>
</feature>
<dbReference type="Proteomes" id="UP000008549">
    <property type="component" value="Unassembled WGS sequence"/>
</dbReference>
<feature type="region of interest" description="Disordered" evidence="1">
    <location>
        <begin position="1210"/>
        <end position="1244"/>
    </location>
</feature>